<keyword evidence="2 4" id="KW-0238">DNA-binding</keyword>
<comment type="caution">
    <text evidence="6">The sequence shown here is derived from an EMBL/GenBank/DDBJ whole genome shotgun (WGS) entry which is preliminary data.</text>
</comment>
<dbReference type="Pfam" id="PF21351">
    <property type="entry name" value="TetR_C_41"/>
    <property type="match status" value="1"/>
</dbReference>
<evidence type="ECO:0000313" key="6">
    <source>
        <dbReference type="EMBL" id="MFC0241051.1"/>
    </source>
</evidence>
<dbReference type="PROSITE" id="PS50977">
    <property type="entry name" value="HTH_TETR_2"/>
    <property type="match status" value="1"/>
</dbReference>
<dbReference type="PANTHER" id="PTHR30055:SF234">
    <property type="entry name" value="HTH-TYPE TRANSCRIPTIONAL REGULATOR BETI"/>
    <property type="match status" value="1"/>
</dbReference>
<evidence type="ECO:0000256" key="4">
    <source>
        <dbReference type="PROSITE-ProRule" id="PRU00335"/>
    </source>
</evidence>
<gene>
    <name evidence="6" type="ORF">ACFFJ6_11265</name>
</gene>
<dbReference type="SUPFAM" id="SSF46689">
    <property type="entry name" value="Homeodomain-like"/>
    <property type="match status" value="1"/>
</dbReference>
<dbReference type="InterPro" id="IPR009057">
    <property type="entry name" value="Homeodomain-like_sf"/>
</dbReference>
<dbReference type="PRINTS" id="PR00455">
    <property type="entry name" value="HTHTETR"/>
</dbReference>
<dbReference type="Gene3D" id="1.10.357.10">
    <property type="entry name" value="Tetracycline Repressor, domain 2"/>
    <property type="match status" value="1"/>
</dbReference>
<evidence type="ECO:0000313" key="7">
    <source>
        <dbReference type="Proteomes" id="UP001589775"/>
    </source>
</evidence>
<proteinExistence type="predicted"/>
<dbReference type="InterPro" id="IPR001647">
    <property type="entry name" value="HTH_TetR"/>
</dbReference>
<dbReference type="InterPro" id="IPR049484">
    <property type="entry name" value="Rv0078-like_C"/>
</dbReference>
<feature type="DNA-binding region" description="H-T-H motif" evidence="4">
    <location>
        <begin position="37"/>
        <end position="56"/>
    </location>
</feature>
<organism evidence="6 7">
    <name type="scientific">Rhodopseudomonas telluris</name>
    <dbReference type="NCBI Taxonomy" id="644215"/>
    <lineage>
        <taxon>Bacteria</taxon>
        <taxon>Pseudomonadati</taxon>
        <taxon>Pseudomonadota</taxon>
        <taxon>Alphaproteobacteria</taxon>
        <taxon>Hyphomicrobiales</taxon>
        <taxon>Nitrobacteraceae</taxon>
        <taxon>Rhodopseudomonas</taxon>
    </lineage>
</organism>
<dbReference type="Pfam" id="PF00440">
    <property type="entry name" value="TetR_N"/>
    <property type="match status" value="1"/>
</dbReference>
<dbReference type="RefSeq" id="WP_378387598.1">
    <property type="nucleotide sequence ID" value="NZ_JBHLWM010000004.1"/>
</dbReference>
<evidence type="ECO:0000259" key="5">
    <source>
        <dbReference type="PROSITE" id="PS50977"/>
    </source>
</evidence>
<feature type="domain" description="HTH tetR-type" evidence="5">
    <location>
        <begin position="14"/>
        <end position="74"/>
    </location>
</feature>
<dbReference type="EMBL" id="JBHLWM010000004">
    <property type="protein sequence ID" value="MFC0241051.1"/>
    <property type="molecule type" value="Genomic_DNA"/>
</dbReference>
<dbReference type="InterPro" id="IPR050109">
    <property type="entry name" value="HTH-type_TetR-like_transc_reg"/>
</dbReference>
<dbReference type="PANTHER" id="PTHR30055">
    <property type="entry name" value="HTH-TYPE TRANSCRIPTIONAL REGULATOR RUTR"/>
    <property type="match status" value="1"/>
</dbReference>
<keyword evidence="1" id="KW-0805">Transcription regulation</keyword>
<keyword evidence="7" id="KW-1185">Reference proteome</keyword>
<name>A0ABV6ES66_9BRAD</name>
<dbReference type="Proteomes" id="UP001589775">
    <property type="component" value="Unassembled WGS sequence"/>
</dbReference>
<protein>
    <submittedName>
        <fullName evidence="6">TetR/AcrR family transcriptional regulator</fullName>
    </submittedName>
</protein>
<evidence type="ECO:0000256" key="3">
    <source>
        <dbReference type="ARBA" id="ARBA00023163"/>
    </source>
</evidence>
<keyword evidence="3" id="KW-0804">Transcription</keyword>
<evidence type="ECO:0000256" key="1">
    <source>
        <dbReference type="ARBA" id="ARBA00023015"/>
    </source>
</evidence>
<sequence>MLAAKRRTNPERSTTTRAALIAAAREAFVAHGYANTSTPDLVKAAGVTRGALYHHFVEKQALFHAVIESESAAVAAEIEAAPSPDSPIAALIAGGEAYLDAMAMPGRTRLLLIDAPAVLGRAEVDAIDDRNGVRTLREGLVAALAAGAIRPVPVEATAQLLGAAYDRAALALARGEDRTDWLAALRAIIEGLAPPR</sequence>
<accession>A0ABV6ES66</accession>
<evidence type="ECO:0000256" key="2">
    <source>
        <dbReference type="ARBA" id="ARBA00023125"/>
    </source>
</evidence>
<reference evidence="6 7" key="1">
    <citation type="submission" date="2024-09" db="EMBL/GenBank/DDBJ databases">
        <authorList>
            <person name="Sun Q."/>
            <person name="Mori K."/>
        </authorList>
    </citation>
    <scope>NUCLEOTIDE SEQUENCE [LARGE SCALE GENOMIC DNA]</scope>
    <source>
        <strain evidence="6 7">KCTC 23279</strain>
    </source>
</reference>